<evidence type="ECO:0000313" key="2">
    <source>
        <dbReference type="Proteomes" id="UP001597368"/>
    </source>
</evidence>
<keyword evidence="2" id="KW-1185">Reference proteome</keyword>
<protein>
    <submittedName>
        <fullName evidence="1">Uncharacterized protein</fullName>
    </submittedName>
</protein>
<dbReference type="SUPFAM" id="SSF48239">
    <property type="entry name" value="Terpenoid cyclases/Protein prenyltransferases"/>
    <property type="match status" value="1"/>
</dbReference>
<proteinExistence type="predicted"/>
<evidence type="ECO:0000313" key="1">
    <source>
        <dbReference type="EMBL" id="MFD1932329.1"/>
    </source>
</evidence>
<dbReference type="Proteomes" id="UP001597368">
    <property type="component" value="Unassembled WGS sequence"/>
</dbReference>
<dbReference type="RefSeq" id="WP_379572391.1">
    <property type="nucleotide sequence ID" value="NZ_JBHUFV010000020.1"/>
</dbReference>
<accession>A0ABW4STQ8</accession>
<name>A0ABW4STQ8_9ACTN</name>
<comment type="caution">
    <text evidence="1">The sequence shown here is derived from an EMBL/GenBank/DDBJ whole genome shotgun (WGS) entry which is preliminary data.</text>
</comment>
<gene>
    <name evidence="1" type="ORF">ACFSKW_12675</name>
</gene>
<dbReference type="InterPro" id="IPR008930">
    <property type="entry name" value="Terpenoid_cyclase/PrenylTrfase"/>
</dbReference>
<reference evidence="2" key="1">
    <citation type="journal article" date="2019" name="Int. J. Syst. Evol. Microbiol.">
        <title>The Global Catalogue of Microorganisms (GCM) 10K type strain sequencing project: providing services to taxonomists for standard genome sequencing and annotation.</title>
        <authorList>
            <consortium name="The Broad Institute Genomics Platform"/>
            <consortium name="The Broad Institute Genome Sequencing Center for Infectious Disease"/>
            <person name="Wu L."/>
            <person name="Ma J."/>
        </authorList>
    </citation>
    <scope>NUCLEOTIDE SEQUENCE [LARGE SCALE GENOMIC DNA]</scope>
    <source>
        <strain evidence="2">ICMP 6774ER</strain>
    </source>
</reference>
<dbReference type="EMBL" id="JBHUFV010000020">
    <property type="protein sequence ID" value="MFD1932329.1"/>
    <property type="molecule type" value="Genomic_DNA"/>
</dbReference>
<organism evidence="1 2">
    <name type="scientific">Nonomuraea mangrovi</name>
    <dbReference type="NCBI Taxonomy" id="2316207"/>
    <lineage>
        <taxon>Bacteria</taxon>
        <taxon>Bacillati</taxon>
        <taxon>Actinomycetota</taxon>
        <taxon>Actinomycetes</taxon>
        <taxon>Streptosporangiales</taxon>
        <taxon>Streptosporangiaceae</taxon>
        <taxon>Nonomuraea</taxon>
    </lineage>
</organism>
<sequence>MDIDKITSFMAGHARPLDRRRFELLTGTGSPEAALAALEGYRNDDGGYGWGLEPDLRSPESQPGAALHAFEVFEQAPSPRAAELCDWLETVTLPDGGLPFALPLTVEAATAPWWRGADPTTSSLQITAVTAAAAWRAAARDSVVGRHPWLARATTYCLETIASLNERPHAYVLAFAVRFLDTQPEHAALLDRLGAFVPPDGELHVEGGTETEMLRPLDFSPYPDLPSRRLFTKESVDADLDRLAALQQEDGGWTVDYATISPAGALDWRGAITVHAVDVLRRNGRS</sequence>